<dbReference type="EMBL" id="JARUHG010000003">
    <property type="protein sequence ID" value="MDR0183466.1"/>
    <property type="molecule type" value="Genomic_DNA"/>
</dbReference>
<dbReference type="InterPro" id="IPR008727">
    <property type="entry name" value="PAAR_motif"/>
</dbReference>
<dbReference type="Proteomes" id="UP001233535">
    <property type="component" value="Unassembled WGS sequence"/>
</dbReference>
<keyword evidence="2" id="KW-1185">Reference proteome</keyword>
<dbReference type="Gene3D" id="2.60.200.60">
    <property type="match status" value="1"/>
</dbReference>
<accession>A0ABU1CE42</accession>
<evidence type="ECO:0000313" key="1">
    <source>
        <dbReference type="EMBL" id="MDR0183466.1"/>
    </source>
</evidence>
<sequence length="86" mass="8615">MSRPLIVKGDITDHGGTVQEGHACSIVSGKAVATVGMKVACPIHGDTTITTGSGWLTLDGRQAATHGDHTSCGASLISSQTLASIA</sequence>
<dbReference type="CDD" id="cd14744">
    <property type="entry name" value="PAAR_CT_2"/>
    <property type="match status" value="1"/>
</dbReference>
<comment type="caution">
    <text evidence="1">The sequence shown here is derived from an EMBL/GenBank/DDBJ whole genome shotgun (WGS) entry which is preliminary data.</text>
</comment>
<dbReference type="Pfam" id="PF05488">
    <property type="entry name" value="PAAR_motif"/>
    <property type="match status" value="1"/>
</dbReference>
<organism evidence="1 2">
    <name type="scientific">Lysobacter arvi</name>
    <dbReference type="NCBI Taxonomy" id="3038776"/>
    <lineage>
        <taxon>Bacteria</taxon>
        <taxon>Pseudomonadati</taxon>
        <taxon>Pseudomonadota</taxon>
        <taxon>Gammaproteobacteria</taxon>
        <taxon>Lysobacterales</taxon>
        <taxon>Lysobacteraceae</taxon>
        <taxon>Lysobacter</taxon>
    </lineage>
</organism>
<reference evidence="1 2" key="1">
    <citation type="submission" date="2023-04" db="EMBL/GenBank/DDBJ databases">
        <title>Lysobacter sp. strain UC isolated from soil sample.</title>
        <authorList>
            <person name="Choksket S."/>
            <person name="Harshvardhan F."/>
            <person name="Rana R."/>
            <person name="Patil P.B."/>
            <person name="Korpole S."/>
        </authorList>
    </citation>
    <scope>NUCLEOTIDE SEQUENCE [LARGE SCALE GENOMIC DNA]</scope>
    <source>
        <strain evidence="1 2">UC</strain>
    </source>
</reference>
<name>A0ABU1CE42_9GAMM</name>
<dbReference type="RefSeq" id="WP_309262621.1">
    <property type="nucleotide sequence ID" value="NZ_JARUHG010000003.1"/>
</dbReference>
<proteinExistence type="predicted"/>
<gene>
    <name evidence="1" type="ORF">P8609_10880</name>
</gene>
<protein>
    <submittedName>
        <fullName evidence="1">PAAR domain-containing protein</fullName>
    </submittedName>
</protein>
<evidence type="ECO:0000313" key="2">
    <source>
        <dbReference type="Proteomes" id="UP001233535"/>
    </source>
</evidence>